<accession>A0AAE1RP14</accession>
<evidence type="ECO:0000259" key="3">
    <source>
        <dbReference type="Pfam" id="PF22936"/>
    </source>
</evidence>
<dbReference type="EMBL" id="JAVYJV010000013">
    <property type="protein sequence ID" value="KAK4355949.1"/>
    <property type="molecule type" value="Genomic_DNA"/>
</dbReference>
<keyword evidence="1" id="KW-0645">Protease</keyword>
<organism evidence="4 5">
    <name type="scientific">Anisodus tanguticus</name>
    <dbReference type="NCBI Taxonomy" id="243964"/>
    <lineage>
        <taxon>Eukaryota</taxon>
        <taxon>Viridiplantae</taxon>
        <taxon>Streptophyta</taxon>
        <taxon>Embryophyta</taxon>
        <taxon>Tracheophyta</taxon>
        <taxon>Spermatophyta</taxon>
        <taxon>Magnoliopsida</taxon>
        <taxon>eudicotyledons</taxon>
        <taxon>Gunneridae</taxon>
        <taxon>Pentapetalae</taxon>
        <taxon>asterids</taxon>
        <taxon>lamiids</taxon>
        <taxon>Solanales</taxon>
        <taxon>Solanaceae</taxon>
        <taxon>Solanoideae</taxon>
        <taxon>Hyoscyameae</taxon>
        <taxon>Anisodus</taxon>
    </lineage>
</organism>
<evidence type="ECO:0000256" key="1">
    <source>
        <dbReference type="ARBA" id="ARBA00022670"/>
    </source>
</evidence>
<comment type="caution">
    <text evidence="4">The sequence shown here is derived from an EMBL/GenBank/DDBJ whole genome shotgun (WGS) entry which is preliminary data.</text>
</comment>
<evidence type="ECO:0000313" key="4">
    <source>
        <dbReference type="EMBL" id="KAK4355949.1"/>
    </source>
</evidence>
<dbReference type="InterPro" id="IPR012337">
    <property type="entry name" value="RNaseH-like_sf"/>
</dbReference>
<dbReference type="Gene3D" id="3.30.420.10">
    <property type="entry name" value="Ribonuclease H-like superfamily/Ribonuclease H"/>
    <property type="match status" value="1"/>
</dbReference>
<gene>
    <name evidence="4" type="ORF">RND71_024920</name>
</gene>
<dbReference type="InterPro" id="IPR039537">
    <property type="entry name" value="Retrotran_Ty1/copia-like"/>
</dbReference>
<dbReference type="GO" id="GO:0003676">
    <property type="term" value="F:nucleic acid binding"/>
    <property type="evidence" value="ECO:0007669"/>
    <property type="project" value="InterPro"/>
</dbReference>
<dbReference type="Pfam" id="PF13976">
    <property type="entry name" value="gag_pre-integrs"/>
    <property type="match status" value="1"/>
</dbReference>
<dbReference type="GO" id="GO:0008233">
    <property type="term" value="F:peptidase activity"/>
    <property type="evidence" value="ECO:0007669"/>
    <property type="project" value="UniProtKB-KW"/>
</dbReference>
<dbReference type="PANTHER" id="PTHR42648">
    <property type="entry name" value="TRANSPOSASE, PUTATIVE-RELATED"/>
    <property type="match status" value="1"/>
</dbReference>
<dbReference type="SUPFAM" id="SSF53098">
    <property type="entry name" value="Ribonuclease H-like"/>
    <property type="match status" value="1"/>
</dbReference>
<evidence type="ECO:0008006" key="6">
    <source>
        <dbReference type="Google" id="ProtNLM"/>
    </source>
</evidence>
<keyword evidence="5" id="KW-1185">Reference proteome</keyword>
<dbReference type="InterPro" id="IPR054722">
    <property type="entry name" value="PolX-like_BBD"/>
</dbReference>
<dbReference type="GO" id="GO:0006508">
    <property type="term" value="P:proteolysis"/>
    <property type="evidence" value="ECO:0007669"/>
    <property type="project" value="UniProtKB-KW"/>
</dbReference>
<reference evidence="4" key="1">
    <citation type="submission" date="2023-12" db="EMBL/GenBank/DDBJ databases">
        <title>Genome assembly of Anisodus tanguticus.</title>
        <authorList>
            <person name="Wang Y.-J."/>
        </authorList>
    </citation>
    <scope>NUCLEOTIDE SEQUENCE</scope>
    <source>
        <strain evidence="4">KB-2021</strain>
        <tissue evidence="4">Leaf</tissue>
    </source>
</reference>
<dbReference type="Proteomes" id="UP001291623">
    <property type="component" value="Unassembled WGS sequence"/>
</dbReference>
<sequence>MENEGLKVLMENNDSAVVAGKGMVKINFTSEKKVTLNNVFHVPSIRKNLVSASHLCKNELKIILEGNNCIVSKNAIFVGKGYSCNGMYKLSINNNNNFNSAYIVEFFYIWHARLAHLNFRSLKYMSKHGLINFKDIKNKKCEICIQAKLTKKPFLSAERNTQILDLIHTDICEYNSVLTRGGKRYFITFIDDCSRYTHVYL</sequence>
<keyword evidence="1" id="KW-0378">Hydrolase</keyword>
<proteinExistence type="predicted"/>
<feature type="domain" description="Retrovirus-related Pol polyprotein from transposon TNT 1-94-like beta-barrel" evidence="3">
    <location>
        <begin position="5"/>
        <end position="58"/>
    </location>
</feature>
<name>A0AAE1RP14_9SOLA</name>
<dbReference type="InterPro" id="IPR025724">
    <property type="entry name" value="GAG-pre-integrase_dom"/>
</dbReference>
<feature type="domain" description="GAG-pre-integrase" evidence="2">
    <location>
        <begin position="86"/>
        <end position="148"/>
    </location>
</feature>
<evidence type="ECO:0000259" key="2">
    <source>
        <dbReference type="Pfam" id="PF13976"/>
    </source>
</evidence>
<dbReference type="Pfam" id="PF22936">
    <property type="entry name" value="Pol_BBD"/>
    <property type="match status" value="1"/>
</dbReference>
<dbReference type="AlphaFoldDB" id="A0AAE1RP14"/>
<evidence type="ECO:0000313" key="5">
    <source>
        <dbReference type="Proteomes" id="UP001291623"/>
    </source>
</evidence>
<dbReference type="InterPro" id="IPR036397">
    <property type="entry name" value="RNaseH_sf"/>
</dbReference>
<protein>
    <recommendedName>
        <fullName evidence="6">GAG-pre-integrase domain-containing protein</fullName>
    </recommendedName>
</protein>
<dbReference type="PANTHER" id="PTHR42648:SF20">
    <property type="entry name" value="RNA-DIRECTED DNA POLYMERASE"/>
    <property type="match status" value="1"/>
</dbReference>